<dbReference type="PANTHER" id="PTHR12039">
    <property type="entry name" value="NICOTINAMIDE MONONUCLEOTIDE ADENYLYLTRANSFERASE"/>
    <property type="match status" value="1"/>
</dbReference>
<accession>A0A835WIN0</accession>
<dbReference type="SUPFAM" id="SSF52374">
    <property type="entry name" value="Nucleotidylyl transferase"/>
    <property type="match status" value="2"/>
</dbReference>
<feature type="region of interest" description="Disordered" evidence="1">
    <location>
        <begin position="253"/>
        <end position="338"/>
    </location>
</feature>
<comment type="caution">
    <text evidence="3">The sequence shown here is derived from an EMBL/GenBank/DDBJ whole genome shotgun (WGS) entry which is preliminary data.</text>
</comment>
<dbReference type="OrthoDB" id="422187at2759"/>
<dbReference type="InterPro" id="IPR014729">
    <property type="entry name" value="Rossmann-like_a/b/a_fold"/>
</dbReference>
<feature type="compositionally biased region" description="Low complexity" evidence="1">
    <location>
        <begin position="183"/>
        <end position="198"/>
    </location>
</feature>
<proteinExistence type="predicted"/>
<feature type="region of interest" description="Disordered" evidence="1">
    <location>
        <begin position="115"/>
        <end position="198"/>
    </location>
</feature>
<dbReference type="InterPro" id="IPR051182">
    <property type="entry name" value="Euk_NMN_adenylyltrnsfrase"/>
</dbReference>
<evidence type="ECO:0000256" key="1">
    <source>
        <dbReference type="SAM" id="MobiDB-lite"/>
    </source>
</evidence>
<dbReference type="EMBL" id="JAEHOD010000019">
    <property type="protein sequence ID" value="KAG2448106.1"/>
    <property type="molecule type" value="Genomic_DNA"/>
</dbReference>
<dbReference type="AlphaFoldDB" id="A0A835WIN0"/>
<reference evidence="3" key="1">
    <citation type="journal article" date="2020" name="bioRxiv">
        <title>Comparative genomics of Chlamydomonas.</title>
        <authorList>
            <person name="Craig R.J."/>
            <person name="Hasan A.R."/>
            <person name="Ness R.W."/>
            <person name="Keightley P.D."/>
        </authorList>
    </citation>
    <scope>NUCLEOTIDE SEQUENCE</scope>
    <source>
        <strain evidence="3">CCAP 11/173</strain>
    </source>
</reference>
<dbReference type="GO" id="GO:0004515">
    <property type="term" value="F:nicotinate-nucleotide adenylyltransferase activity"/>
    <property type="evidence" value="ECO:0007669"/>
    <property type="project" value="TreeGrafter"/>
</dbReference>
<dbReference type="GO" id="GO:0009435">
    <property type="term" value="P:NAD+ biosynthetic process"/>
    <property type="evidence" value="ECO:0007669"/>
    <property type="project" value="TreeGrafter"/>
</dbReference>
<feature type="region of interest" description="Disordered" evidence="1">
    <location>
        <begin position="465"/>
        <end position="495"/>
    </location>
</feature>
<dbReference type="Gene3D" id="3.40.50.620">
    <property type="entry name" value="HUPs"/>
    <property type="match status" value="2"/>
</dbReference>
<feature type="compositionally biased region" description="Pro residues" evidence="1">
    <location>
        <begin position="295"/>
        <end position="305"/>
    </location>
</feature>
<feature type="compositionally biased region" description="Gly residues" evidence="1">
    <location>
        <begin position="119"/>
        <end position="138"/>
    </location>
</feature>
<organism evidence="3 4">
    <name type="scientific">Chlamydomonas schloesseri</name>
    <dbReference type="NCBI Taxonomy" id="2026947"/>
    <lineage>
        <taxon>Eukaryota</taxon>
        <taxon>Viridiplantae</taxon>
        <taxon>Chlorophyta</taxon>
        <taxon>core chlorophytes</taxon>
        <taxon>Chlorophyceae</taxon>
        <taxon>CS clade</taxon>
        <taxon>Chlamydomonadales</taxon>
        <taxon>Chlamydomonadaceae</taxon>
        <taxon>Chlamydomonas</taxon>
    </lineage>
</organism>
<dbReference type="InterPro" id="IPR004821">
    <property type="entry name" value="Cyt_trans-like"/>
</dbReference>
<evidence type="ECO:0000313" key="4">
    <source>
        <dbReference type="Proteomes" id="UP000613740"/>
    </source>
</evidence>
<evidence type="ECO:0000259" key="2">
    <source>
        <dbReference type="Pfam" id="PF01467"/>
    </source>
</evidence>
<name>A0A835WIN0_9CHLO</name>
<protein>
    <recommendedName>
        <fullName evidence="2">Cytidyltransferase-like domain-containing protein</fullName>
    </recommendedName>
</protein>
<dbReference type="Pfam" id="PF01467">
    <property type="entry name" value="CTP_transf_like"/>
    <property type="match status" value="1"/>
</dbReference>
<dbReference type="PANTHER" id="PTHR12039:SF0">
    <property type="entry name" value="NICOTINAMIDE-NUCLEOTIDE ADENYLYLTRANSFERASE"/>
    <property type="match status" value="1"/>
</dbReference>
<dbReference type="GO" id="GO:0000309">
    <property type="term" value="F:nicotinamide-nucleotide adenylyltransferase activity"/>
    <property type="evidence" value="ECO:0007669"/>
    <property type="project" value="TreeGrafter"/>
</dbReference>
<keyword evidence="4" id="KW-1185">Reference proteome</keyword>
<feature type="domain" description="Cytidyltransferase-like" evidence="2">
    <location>
        <begin position="37"/>
        <end position="94"/>
    </location>
</feature>
<sequence>MGVRGEFGSSTRGRSSAITWREHCWHIYYTGAARSGFNPPTVMHLRMAELAADELMRRGYDVWGVYLSPVADSYGKPGLAPAADRVAMCRLAAAATSAAATSARVSVGANADTNASAGADGGSSAGGSASGVGAGSMGPGASCDGGAETGGSPATTADGKLGLKTPGQDQQPQPQSQPPPQQQQPQQQPQQLQQQPQQQWLLQPPQQLLLPDPEPDLVMVYGWEAAQPGYTRTLAVLRRVETELRAWLAQAGAAEQQQEEEEVAGSARAEPGSGGQREAARQAQTYRLGAGGERQPPPPPGPQQPQRPQGLQGQQQQGPQGQQGQGQGQSQGQQQQQGQSQVRAMLLCGADVLASMASPGVWRDPDVILREHGVVCIARAGSPLDALLSTPGNVLYEHRHRVVLVTDRVGNSISSSAVRAELAAGRPVRHLLPAGVLSYIHARGLYGTGGGSGGRVAGAGAAPDAGGLGLEGERGEGRVGGGGGGQAQAPTPAPAGGVMEGVGRGGGGGMAERAGSLEVIV</sequence>
<feature type="compositionally biased region" description="Low complexity" evidence="1">
    <location>
        <begin position="306"/>
        <end position="320"/>
    </location>
</feature>
<dbReference type="Proteomes" id="UP000613740">
    <property type="component" value="Unassembled WGS sequence"/>
</dbReference>
<gene>
    <name evidence="3" type="ORF">HYH02_007130</name>
</gene>
<evidence type="ECO:0000313" key="3">
    <source>
        <dbReference type="EMBL" id="KAG2448106.1"/>
    </source>
</evidence>